<dbReference type="EMBL" id="FQXQ01000005">
    <property type="protein sequence ID" value="SHH86310.1"/>
    <property type="molecule type" value="Genomic_DNA"/>
</dbReference>
<dbReference type="AlphaFoldDB" id="A0A1M5WFT2"/>
<dbReference type="InterPro" id="IPR036135">
    <property type="entry name" value="MoeA_linker/N_sf"/>
</dbReference>
<keyword evidence="4 6" id="KW-0501">Molybdenum cofactor biosynthesis</keyword>
<dbReference type="Gene3D" id="3.90.105.10">
    <property type="entry name" value="Molybdopterin biosynthesis moea protein, domain 2"/>
    <property type="match status" value="1"/>
</dbReference>
<dbReference type="CDD" id="cd00887">
    <property type="entry name" value="MoeA"/>
    <property type="match status" value="1"/>
</dbReference>
<evidence type="ECO:0000313" key="8">
    <source>
        <dbReference type="EMBL" id="SHH86310.1"/>
    </source>
</evidence>
<evidence type="ECO:0000256" key="4">
    <source>
        <dbReference type="ARBA" id="ARBA00023150"/>
    </source>
</evidence>
<keyword evidence="9" id="KW-1185">Reference proteome</keyword>
<dbReference type="GO" id="GO:0006777">
    <property type="term" value="P:Mo-molybdopterin cofactor biosynthetic process"/>
    <property type="evidence" value="ECO:0007669"/>
    <property type="project" value="UniProtKB-UniRule"/>
</dbReference>
<keyword evidence="6" id="KW-0500">Molybdenum</keyword>
<dbReference type="InterPro" id="IPR001453">
    <property type="entry name" value="MoaB/Mog_dom"/>
</dbReference>
<evidence type="ECO:0000256" key="5">
    <source>
        <dbReference type="ARBA" id="ARBA00047317"/>
    </source>
</evidence>
<dbReference type="Pfam" id="PF03453">
    <property type="entry name" value="MoeA_N"/>
    <property type="match status" value="1"/>
</dbReference>
<dbReference type="InterPro" id="IPR005110">
    <property type="entry name" value="MoeA_linker/N"/>
</dbReference>
<sequence>MEMVNTNVLSKKPEKILLKDALDLFLAEDVFSPINMPPFNQSAMDGFAVLFDETHQNNFTLVDEIKAGDNNKRKLNIGEAVRIFTGAPTPTNANAVIMQENTSVENGVLNIDDTLTDYKNIRLEGEQIKQKQIALQKGAKLNPAAIGFLATLGITEVSVHPKPKISIVITGNELVTPGTPLAFGQIYESNAIMLQTALAKKGFTDITLVKVKDDYNDTKTVLNNVIEQSDLVLISGGISVGDYDFVGKALLELKTQQIFYKIKQKPGKPLFFGKNQNTIIFALPGNPASALTCYYIYIESALQKIIGNPNYSKPTTTLTLSNEYIKKGTRGEFLKAKATGSEVEILGSQSSAMLNSFAQANALVYLEDDVKMVKKGEKVKTYIID</sequence>
<dbReference type="InterPro" id="IPR005111">
    <property type="entry name" value="MoeA_C_domain_IV"/>
</dbReference>
<dbReference type="InterPro" id="IPR008284">
    <property type="entry name" value="MoCF_biosynth_CS"/>
</dbReference>
<dbReference type="Gene3D" id="3.40.980.10">
    <property type="entry name" value="MoaB/Mog-like domain"/>
    <property type="match status" value="1"/>
</dbReference>
<dbReference type="EC" id="2.10.1.1" evidence="6"/>
<dbReference type="Gene3D" id="2.40.340.10">
    <property type="entry name" value="MoeA, C-terminal, domain IV"/>
    <property type="match status" value="1"/>
</dbReference>
<dbReference type="GO" id="GO:0005829">
    <property type="term" value="C:cytosol"/>
    <property type="evidence" value="ECO:0007669"/>
    <property type="project" value="TreeGrafter"/>
</dbReference>
<dbReference type="PANTHER" id="PTHR10192:SF5">
    <property type="entry name" value="GEPHYRIN"/>
    <property type="match status" value="1"/>
</dbReference>
<name>A0A1M5WFT2_9FLAO</name>
<accession>A0A1M5WFT2</accession>
<dbReference type="GO" id="GO:0061599">
    <property type="term" value="F:molybdopterin molybdotransferase activity"/>
    <property type="evidence" value="ECO:0007669"/>
    <property type="project" value="UniProtKB-UniRule"/>
</dbReference>
<evidence type="ECO:0000256" key="1">
    <source>
        <dbReference type="ARBA" id="ARBA00002901"/>
    </source>
</evidence>
<keyword evidence="6" id="KW-0808">Transferase</keyword>
<dbReference type="SUPFAM" id="SSF63867">
    <property type="entry name" value="MoeA C-terminal domain-like"/>
    <property type="match status" value="1"/>
</dbReference>
<dbReference type="Proteomes" id="UP000184109">
    <property type="component" value="Unassembled WGS sequence"/>
</dbReference>
<dbReference type="SUPFAM" id="SSF63882">
    <property type="entry name" value="MoeA N-terminal region -like"/>
    <property type="match status" value="1"/>
</dbReference>
<evidence type="ECO:0000256" key="6">
    <source>
        <dbReference type="RuleBase" id="RU365090"/>
    </source>
</evidence>
<comment type="function">
    <text evidence="1 6">Catalyzes the insertion of molybdate into adenylated molybdopterin with the concomitant release of AMP.</text>
</comment>
<dbReference type="NCBIfam" id="TIGR00177">
    <property type="entry name" value="molyb_syn"/>
    <property type="match status" value="1"/>
</dbReference>
<organism evidence="8 9">
    <name type="scientific">Wenyingzhuangia marina</name>
    <dbReference type="NCBI Taxonomy" id="1195760"/>
    <lineage>
        <taxon>Bacteria</taxon>
        <taxon>Pseudomonadati</taxon>
        <taxon>Bacteroidota</taxon>
        <taxon>Flavobacteriia</taxon>
        <taxon>Flavobacteriales</taxon>
        <taxon>Flavobacteriaceae</taxon>
        <taxon>Wenyingzhuangia</taxon>
    </lineage>
</organism>
<reference evidence="9" key="1">
    <citation type="submission" date="2016-11" db="EMBL/GenBank/DDBJ databases">
        <authorList>
            <person name="Varghese N."/>
            <person name="Submissions S."/>
        </authorList>
    </citation>
    <scope>NUCLEOTIDE SEQUENCE [LARGE SCALE GENOMIC DNA]</scope>
    <source>
        <strain evidence="9">DSM 100572</strain>
    </source>
</reference>
<dbReference type="UniPathway" id="UPA00344"/>
<keyword evidence="6" id="KW-0460">Magnesium</keyword>
<comment type="catalytic activity">
    <reaction evidence="5">
        <text>adenylyl-molybdopterin + molybdate = Mo-molybdopterin + AMP + H(+)</text>
        <dbReference type="Rhea" id="RHEA:35047"/>
        <dbReference type="ChEBI" id="CHEBI:15378"/>
        <dbReference type="ChEBI" id="CHEBI:36264"/>
        <dbReference type="ChEBI" id="CHEBI:62727"/>
        <dbReference type="ChEBI" id="CHEBI:71302"/>
        <dbReference type="ChEBI" id="CHEBI:456215"/>
        <dbReference type="EC" id="2.10.1.1"/>
    </reaction>
</comment>
<dbReference type="Pfam" id="PF00994">
    <property type="entry name" value="MoCF_biosynth"/>
    <property type="match status" value="1"/>
</dbReference>
<proteinExistence type="inferred from homology"/>
<dbReference type="Gene3D" id="2.170.190.11">
    <property type="entry name" value="Molybdopterin biosynthesis moea protein, domain 3"/>
    <property type="match status" value="1"/>
</dbReference>
<evidence type="ECO:0000259" key="7">
    <source>
        <dbReference type="SMART" id="SM00852"/>
    </source>
</evidence>
<comment type="similarity">
    <text evidence="3 6">Belongs to the MoeA family.</text>
</comment>
<dbReference type="InterPro" id="IPR036688">
    <property type="entry name" value="MoeA_C_domain_IV_sf"/>
</dbReference>
<keyword evidence="6" id="KW-0479">Metal-binding</keyword>
<protein>
    <recommendedName>
        <fullName evidence="6">Molybdopterin molybdenumtransferase</fullName>
        <ecNumber evidence="6">2.10.1.1</ecNumber>
    </recommendedName>
</protein>
<evidence type="ECO:0000313" key="9">
    <source>
        <dbReference type="Proteomes" id="UP000184109"/>
    </source>
</evidence>
<evidence type="ECO:0000256" key="3">
    <source>
        <dbReference type="ARBA" id="ARBA00010763"/>
    </source>
</evidence>
<dbReference type="PANTHER" id="PTHR10192">
    <property type="entry name" value="MOLYBDOPTERIN BIOSYNTHESIS PROTEIN"/>
    <property type="match status" value="1"/>
</dbReference>
<dbReference type="SMART" id="SM00852">
    <property type="entry name" value="MoCF_biosynth"/>
    <property type="match status" value="1"/>
</dbReference>
<dbReference type="GO" id="GO:0046872">
    <property type="term" value="F:metal ion binding"/>
    <property type="evidence" value="ECO:0007669"/>
    <property type="project" value="UniProtKB-UniRule"/>
</dbReference>
<dbReference type="InterPro" id="IPR038987">
    <property type="entry name" value="MoeA-like"/>
</dbReference>
<dbReference type="Pfam" id="PF03454">
    <property type="entry name" value="MoeA_C"/>
    <property type="match status" value="1"/>
</dbReference>
<comment type="cofactor">
    <cofactor evidence="6">
        <name>Mg(2+)</name>
        <dbReference type="ChEBI" id="CHEBI:18420"/>
    </cofactor>
</comment>
<dbReference type="PROSITE" id="PS01079">
    <property type="entry name" value="MOCF_BIOSYNTHESIS_2"/>
    <property type="match status" value="1"/>
</dbReference>
<dbReference type="STRING" id="1195760.SAMN05444281_2388"/>
<evidence type="ECO:0000256" key="2">
    <source>
        <dbReference type="ARBA" id="ARBA00005046"/>
    </source>
</evidence>
<feature type="domain" description="MoaB/Mog" evidence="7">
    <location>
        <begin position="166"/>
        <end position="304"/>
    </location>
</feature>
<gene>
    <name evidence="8" type="ORF">SAMN05444281_2388</name>
</gene>
<dbReference type="SUPFAM" id="SSF53218">
    <property type="entry name" value="Molybdenum cofactor biosynthesis proteins"/>
    <property type="match status" value="1"/>
</dbReference>
<dbReference type="InterPro" id="IPR036425">
    <property type="entry name" value="MoaB/Mog-like_dom_sf"/>
</dbReference>
<dbReference type="NCBIfam" id="NF045515">
    <property type="entry name" value="Glp_gephyrin"/>
    <property type="match status" value="1"/>
</dbReference>
<comment type="pathway">
    <text evidence="2 6">Cofactor biosynthesis; molybdopterin biosynthesis.</text>
</comment>